<evidence type="ECO:0000256" key="1">
    <source>
        <dbReference type="SAM" id="MobiDB-lite"/>
    </source>
</evidence>
<feature type="region of interest" description="Disordered" evidence="1">
    <location>
        <begin position="58"/>
        <end position="88"/>
    </location>
</feature>
<protein>
    <submittedName>
        <fullName evidence="4">Uncharacterized protein</fullName>
    </submittedName>
</protein>
<evidence type="ECO:0000256" key="2">
    <source>
        <dbReference type="SAM" id="Phobius"/>
    </source>
</evidence>
<keyword evidence="5" id="KW-1185">Reference proteome</keyword>
<organism evidence="4 5">
    <name type="scientific">Trichonephila clavata</name>
    <name type="common">Joro spider</name>
    <name type="synonym">Nephila clavata</name>
    <dbReference type="NCBI Taxonomy" id="2740835"/>
    <lineage>
        <taxon>Eukaryota</taxon>
        <taxon>Metazoa</taxon>
        <taxon>Ecdysozoa</taxon>
        <taxon>Arthropoda</taxon>
        <taxon>Chelicerata</taxon>
        <taxon>Arachnida</taxon>
        <taxon>Araneae</taxon>
        <taxon>Araneomorphae</taxon>
        <taxon>Entelegynae</taxon>
        <taxon>Araneoidea</taxon>
        <taxon>Nephilidae</taxon>
        <taxon>Trichonephila</taxon>
    </lineage>
</organism>
<reference evidence="4" key="1">
    <citation type="submission" date="2020-07" db="EMBL/GenBank/DDBJ databases">
        <title>Multicomponent nature underlies the extraordinary mechanical properties of spider dragline silk.</title>
        <authorList>
            <person name="Kono N."/>
            <person name="Nakamura H."/>
            <person name="Mori M."/>
            <person name="Yoshida Y."/>
            <person name="Ohtoshi R."/>
            <person name="Malay A.D."/>
            <person name="Moran D.A.P."/>
            <person name="Tomita M."/>
            <person name="Numata K."/>
            <person name="Arakawa K."/>
        </authorList>
    </citation>
    <scope>NUCLEOTIDE SEQUENCE</scope>
</reference>
<keyword evidence="3" id="KW-0732">Signal</keyword>
<keyword evidence="2" id="KW-0812">Transmembrane</keyword>
<accession>A0A8X6HTJ8</accession>
<feature type="signal peptide" evidence="3">
    <location>
        <begin position="1"/>
        <end position="29"/>
    </location>
</feature>
<dbReference type="Proteomes" id="UP000887116">
    <property type="component" value="Unassembled WGS sequence"/>
</dbReference>
<dbReference type="AlphaFoldDB" id="A0A8X6HTJ8"/>
<feature type="chain" id="PRO_5036488276" evidence="3">
    <location>
        <begin position="30"/>
        <end position="121"/>
    </location>
</feature>
<dbReference type="EMBL" id="BMAO01022304">
    <property type="protein sequence ID" value="GFQ81032.1"/>
    <property type="molecule type" value="Genomic_DNA"/>
</dbReference>
<gene>
    <name evidence="4" type="ORF">TNCT_681031</name>
</gene>
<keyword evidence="2" id="KW-1133">Transmembrane helix</keyword>
<evidence type="ECO:0000313" key="4">
    <source>
        <dbReference type="EMBL" id="GFQ81032.1"/>
    </source>
</evidence>
<comment type="caution">
    <text evidence="4">The sequence shown here is derived from an EMBL/GenBank/DDBJ whole genome shotgun (WGS) entry which is preliminary data.</text>
</comment>
<name>A0A8X6HTJ8_TRICU</name>
<keyword evidence="2" id="KW-0472">Membrane</keyword>
<proteinExistence type="predicted"/>
<evidence type="ECO:0000256" key="3">
    <source>
        <dbReference type="SAM" id="SignalP"/>
    </source>
</evidence>
<feature type="transmembrane region" description="Helical" evidence="2">
    <location>
        <begin position="97"/>
        <end position="116"/>
    </location>
</feature>
<sequence length="121" mass="13668">MVKSATIFSRLILLLGGACKDLIPTPGNGSSIHGRTWQQVRPCMRDLAAGLVYIEGKTRRREDETRPDRTGQKEGSGSEKAGDKKNVVEEKRTARRWILQSVNIFIIYSFFVMCPVKEKNK</sequence>
<evidence type="ECO:0000313" key="5">
    <source>
        <dbReference type="Proteomes" id="UP000887116"/>
    </source>
</evidence>